<proteinExistence type="inferred from homology"/>
<dbReference type="CDD" id="cd05233">
    <property type="entry name" value="SDR_c"/>
    <property type="match status" value="1"/>
</dbReference>
<dbReference type="InterPro" id="IPR020904">
    <property type="entry name" value="Sc_DH/Rdtase_CS"/>
</dbReference>
<dbReference type="SUPFAM" id="SSF51735">
    <property type="entry name" value="NAD(P)-binding Rossmann-fold domains"/>
    <property type="match status" value="1"/>
</dbReference>
<dbReference type="RefSeq" id="WP_179792560.1">
    <property type="nucleotide sequence ID" value="NZ_BAABHP010000018.1"/>
</dbReference>
<dbReference type="Proteomes" id="UP000535890">
    <property type="component" value="Unassembled WGS sequence"/>
</dbReference>
<name>A0A7Y9J4F1_9PSEU</name>
<evidence type="ECO:0000256" key="2">
    <source>
        <dbReference type="ARBA" id="ARBA00023002"/>
    </source>
</evidence>
<dbReference type="PROSITE" id="PS00061">
    <property type="entry name" value="ADH_SHORT"/>
    <property type="match status" value="1"/>
</dbReference>
<dbReference type="FunFam" id="3.40.50.720:FF:000084">
    <property type="entry name" value="Short-chain dehydrogenase reductase"/>
    <property type="match status" value="1"/>
</dbReference>
<keyword evidence="2" id="KW-0560">Oxidoreductase</keyword>
<comment type="similarity">
    <text evidence="1">Belongs to the short-chain dehydrogenases/reductases (SDR) family.</text>
</comment>
<keyword evidence="4" id="KW-1185">Reference proteome</keyword>
<protein>
    <submittedName>
        <fullName evidence="3">NAD(P)-dependent dehydrogenase (Short-subunit alcohol dehydrogenase family)</fullName>
    </submittedName>
</protein>
<accession>A0A7Y9J4F1</accession>
<evidence type="ECO:0000256" key="1">
    <source>
        <dbReference type="ARBA" id="ARBA00006484"/>
    </source>
</evidence>
<dbReference type="AlphaFoldDB" id="A0A7Y9J4F1"/>
<evidence type="ECO:0000313" key="3">
    <source>
        <dbReference type="EMBL" id="NYD34629.1"/>
    </source>
</evidence>
<dbReference type="EMBL" id="JACCBN010000001">
    <property type="protein sequence ID" value="NYD34629.1"/>
    <property type="molecule type" value="Genomic_DNA"/>
</dbReference>
<comment type="caution">
    <text evidence="3">The sequence shown here is derived from an EMBL/GenBank/DDBJ whole genome shotgun (WGS) entry which is preliminary data.</text>
</comment>
<gene>
    <name evidence="3" type="ORF">BJ983_000731</name>
</gene>
<evidence type="ECO:0000313" key="4">
    <source>
        <dbReference type="Proteomes" id="UP000535890"/>
    </source>
</evidence>
<organism evidence="3 4">
    <name type="scientific">Actinomycetospora corticicola</name>
    <dbReference type="NCBI Taxonomy" id="663602"/>
    <lineage>
        <taxon>Bacteria</taxon>
        <taxon>Bacillati</taxon>
        <taxon>Actinomycetota</taxon>
        <taxon>Actinomycetes</taxon>
        <taxon>Pseudonocardiales</taxon>
        <taxon>Pseudonocardiaceae</taxon>
        <taxon>Actinomycetospora</taxon>
    </lineage>
</organism>
<dbReference type="PRINTS" id="PR00081">
    <property type="entry name" value="GDHRDH"/>
</dbReference>
<dbReference type="PANTHER" id="PTHR42760">
    <property type="entry name" value="SHORT-CHAIN DEHYDROGENASES/REDUCTASES FAMILY MEMBER"/>
    <property type="match status" value="1"/>
</dbReference>
<dbReference type="Pfam" id="PF13561">
    <property type="entry name" value="adh_short_C2"/>
    <property type="match status" value="1"/>
</dbReference>
<dbReference type="InterPro" id="IPR036291">
    <property type="entry name" value="NAD(P)-bd_dom_sf"/>
</dbReference>
<dbReference type="PRINTS" id="PR00080">
    <property type="entry name" value="SDRFAMILY"/>
</dbReference>
<dbReference type="GO" id="GO:0016616">
    <property type="term" value="F:oxidoreductase activity, acting on the CH-OH group of donors, NAD or NADP as acceptor"/>
    <property type="evidence" value="ECO:0007669"/>
    <property type="project" value="TreeGrafter"/>
</dbReference>
<sequence length="256" mass="25993">MSHPDPLAGFRLDGRVAVVTGASSGLGAHFARVLAAAGASVVVAARRVEQLREVAAAAGPRSHAVPTDVSDPVQCTALVEATLDRFGALDVLVNNAGAGYAARAERDDPEQAAALLRVNVLGAVQMASAAGRPMLAAGRGSIVNVSSALALAPRGLPQATYSTSKAALLGLTRDLAQQWSGRGVRVNTLAPGFFPSELTAPLIDPDGGAPRVAAHTPLGRIGRLDELDGPLLLLASDAGSYITGTTLCVDGGWAMH</sequence>
<dbReference type="InterPro" id="IPR002347">
    <property type="entry name" value="SDR_fam"/>
</dbReference>
<dbReference type="Gene3D" id="3.40.50.720">
    <property type="entry name" value="NAD(P)-binding Rossmann-like Domain"/>
    <property type="match status" value="1"/>
</dbReference>
<reference evidence="3 4" key="1">
    <citation type="submission" date="2020-07" db="EMBL/GenBank/DDBJ databases">
        <title>Sequencing the genomes of 1000 actinobacteria strains.</title>
        <authorList>
            <person name="Klenk H.-P."/>
        </authorList>
    </citation>
    <scope>NUCLEOTIDE SEQUENCE [LARGE SCALE GENOMIC DNA]</scope>
    <source>
        <strain evidence="3 4">DSM 45772</strain>
    </source>
</reference>